<dbReference type="PANTHER" id="PTHR24559">
    <property type="entry name" value="TRANSPOSON TY3-I GAG-POL POLYPROTEIN"/>
    <property type="match status" value="1"/>
</dbReference>
<evidence type="ECO:0000313" key="2">
    <source>
        <dbReference type="Proteomes" id="UP000233837"/>
    </source>
</evidence>
<dbReference type="InterPro" id="IPR043128">
    <property type="entry name" value="Rev_trsase/Diguanyl_cyclase"/>
</dbReference>
<dbReference type="InterPro" id="IPR043502">
    <property type="entry name" value="DNA/RNA_pol_sf"/>
</dbReference>
<gene>
    <name evidence="1" type="ORF">MA16_Dca020181</name>
</gene>
<protein>
    <recommendedName>
        <fullName evidence="3">Reverse transcriptase domain-containing protein</fullName>
    </recommendedName>
</protein>
<dbReference type="PANTHER" id="PTHR24559:SF458">
    <property type="entry name" value="NUCLEOTIDYLTRANSFERASE, RIBONUCLEASE H"/>
    <property type="match status" value="1"/>
</dbReference>
<dbReference type="SUPFAM" id="SSF56672">
    <property type="entry name" value="DNA/RNA polymerases"/>
    <property type="match status" value="1"/>
</dbReference>
<dbReference type="Proteomes" id="UP000233837">
    <property type="component" value="Unassembled WGS sequence"/>
</dbReference>
<keyword evidence="2" id="KW-1185">Reference proteome</keyword>
<proteinExistence type="predicted"/>
<accession>A0A2I0WH44</accession>
<name>A0A2I0WH44_9ASPA</name>
<dbReference type="AlphaFoldDB" id="A0A2I0WH44"/>
<sequence length="89" mass="10142">MPFSMCNAPATFQTYMMSIFSNLIEQGIKIFFGDFNIFGTTFDSSLDHLTNVLKMCGNKFSIKLGKVSIYGNKRDYSWGKNFKDRDRGG</sequence>
<dbReference type="InterPro" id="IPR053134">
    <property type="entry name" value="RNA-dir_DNA_polymerase"/>
</dbReference>
<dbReference type="EMBL" id="KZ502661">
    <property type="protein sequence ID" value="PKU74971.1"/>
    <property type="molecule type" value="Genomic_DNA"/>
</dbReference>
<reference evidence="1 2" key="2">
    <citation type="journal article" date="2017" name="Nature">
        <title>The Apostasia genome and the evolution of orchids.</title>
        <authorList>
            <person name="Zhang G.Q."/>
            <person name="Liu K.W."/>
            <person name="Li Z."/>
            <person name="Lohaus R."/>
            <person name="Hsiao Y.Y."/>
            <person name="Niu S.C."/>
            <person name="Wang J.Y."/>
            <person name="Lin Y.C."/>
            <person name="Xu Q."/>
            <person name="Chen L.J."/>
            <person name="Yoshida K."/>
            <person name="Fujiwara S."/>
            <person name="Wang Z.W."/>
            <person name="Zhang Y.Q."/>
            <person name="Mitsuda N."/>
            <person name="Wang M."/>
            <person name="Liu G.H."/>
            <person name="Pecoraro L."/>
            <person name="Huang H.X."/>
            <person name="Xiao X.J."/>
            <person name="Lin M."/>
            <person name="Wu X.Y."/>
            <person name="Wu W.L."/>
            <person name="Chen Y.Y."/>
            <person name="Chang S.B."/>
            <person name="Sakamoto S."/>
            <person name="Ohme-Takagi M."/>
            <person name="Yagi M."/>
            <person name="Zeng S.J."/>
            <person name="Shen C.Y."/>
            <person name="Yeh C.M."/>
            <person name="Luo Y.B."/>
            <person name="Tsai W.C."/>
            <person name="Van de Peer Y."/>
            <person name="Liu Z.J."/>
        </authorList>
    </citation>
    <scope>NUCLEOTIDE SEQUENCE [LARGE SCALE GENOMIC DNA]</scope>
    <source>
        <tissue evidence="1">The whole plant</tissue>
    </source>
</reference>
<reference evidence="1 2" key="1">
    <citation type="journal article" date="2016" name="Sci. Rep.">
        <title>The Dendrobium catenatum Lindl. genome sequence provides insights into polysaccharide synthase, floral development and adaptive evolution.</title>
        <authorList>
            <person name="Zhang G.Q."/>
            <person name="Xu Q."/>
            <person name="Bian C."/>
            <person name="Tsai W.C."/>
            <person name="Yeh C.M."/>
            <person name="Liu K.W."/>
            <person name="Yoshida K."/>
            <person name="Zhang L.S."/>
            <person name="Chang S.B."/>
            <person name="Chen F."/>
            <person name="Shi Y."/>
            <person name="Su Y.Y."/>
            <person name="Zhang Y.Q."/>
            <person name="Chen L.J."/>
            <person name="Yin Y."/>
            <person name="Lin M."/>
            <person name="Huang H."/>
            <person name="Deng H."/>
            <person name="Wang Z.W."/>
            <person name="Zhu S.L."/>
            <person name="Zhao X."/>
            <person name="Deng C."/>
            <person name="Niu S.C."/>
            <person name="Huang J."/>
            <person name="Wang M."/>
            <person name="Liu G.H."/>
            <person name="Yang H.J."/>
            <person name="Xiao X.J."/>
            <person name="Hsiao Y.Y."/>
            <person name="Wu W.L."/>
            <person name="Chen Y.Y."/>
            <person name="Mitsuda N."/>
            <person name="Ohme-Takagi M."/>
            <person name="Luo Y.B."/>
            <person name="Van de Peer Y."/>
            <person name="Liu Z.J."/>
        </authorList>
    </citation>
    <scope>NUCLEOTIDE SEQUENCE [LARGE SCALE GENOMIC DNA]</scope>
    <source>
        <tissue evidence="1">The whole plant</tissue>
    </source>
</reference>
<evidence type="ECO:0008006" key="3">
    <source>
        <dbReference type="Google" id="ProtNLM"/>
    </source>
</evidence>
<dbReference type="Gene3D" id="3.30.70.270">
    <property type="match status" value="1"/>
</dbReference>
<evidence type="ECO:0000313" key="1">
    <source>
        <dbReference type="EMBL" id="PKU74971.1"/>
    </source>
</evidence>
<organism evidence="1 2">
    <name type="scientific">Dendrobium catenatum</name>
    <dbReference type="NCBI Taxonomy" id="906689"/>
    <lineage>
        <taxon>Eukaryota</taxon>
        <taxon>Viridiplantae</taxon>
        <taxon>Streptophyta</taxon>
        <taxon>Embryophyta</taxon>
        <taxon>Tracheophyta</taxon>
        <taxon>Spermatophyta</taxon>
        <taxon>Magnoliopsida</taxon>
        <taxon>Liliopsida</taxon>
        <taxon>Asparagales</taxon>
        <taxon>Orchidaceae</taxon>
        <taxon>Epidendroideae</taxon>
        <taxon>Malaxideae</taxon>
        <taxon>Dendrobiinae</taxon>
        <taxon>Dendrobium</taxon>
    </lineage>
</organism>